<sequence>MSLADALTKHIVSFLLEDIGTCSSSGLVSLVFTDKLYLDFRRMNANVQDSHIRTYKQLKKLFARYATTPNDNSANREL</sequence>
<comment type="caution">
    <text evidence="2">The sequence shown here is derived from an EMBL/GenBank/DDBJ whole genome shotgun (WGS) entry which is preliminary data.</text>
</comment>
<protein>
    <submittedName>
        <fullName evidence="2">Uncharacterized protein</fullName>
    </submittedName>
</protein>
<dbReference type="AlphaFoldDB" id="A0A815VM31"/>
<dbReference type="EMBL" id="CAJNOM010000670">
    <property type="protein sequence ID" value="CAF1537520.1"/>
    <property type="molecule type" value="Genomic_DNA"/>
</dbReference>
<evidence type="ECO:0000313" key="3">
    <source>
        <dbReference type="Proteomes" id="UP000663832"/>
    </source>
</evidence>
<name>A0A815VM31_9BILA</name>
<evidence type="ECO:0000313" key="1">
    <source>
        <dbReference type="EMBL" id="CAF1105154.1"/>
    </source>
</evidence>
<organism evidence="2 3">
    <name type="scientific">Adineta steineri</name>
    <dbReference type="NCBI Taxonomy" id="433720"/>
    <lineage>
        <taxon>Eukaryota</taxon>
        <taxon>Metazoa</taxon>
        <taxon>Spiralia</taxon>
        <taxon>Gnathifera</taxon>
        <taxon>Rotifera</taxon>
        <taxon>Eurotatoria</taxon>
        <taxon>Bdelloidea</taxon>
        <taxon>Adinetida</taxon>
        <taxon>Adinetidae</taxon>
        <taxon>Adineta</taxon>
    </lineage>
</organism>
<keyword evidence="3" id="KW-1185">Reference proteome</keyword>
<accession>A0A815VM31</accession>
<dbReference type="EMBL" id="CAJNOI010000129">
    <property type="protein sequence ID" value="CAF1105154.1"/>
    <property type="molecule type" value="Genomic_DNA"/>
</dbReference>
<evidence type="ECO:0000313" key="2">
    <source>
        <dbReference type="EMBL" id="CAF1537520.1"/>
    </source>
</evidence>
<reference evidence="2" key="1">
    <citation type="submission" date="2021-02" db="EMBL/GenBank/DDBJ databases">
        <authorList>
            <person name="Nowell W R."/>
        </authorList>
    </citation>
    <scope>NUCLEOTIDE SEQUENCE</scope>
</reference>
<dbReference type="Proteomes" id="UP000663832">
    <property type="component" value="Unassembled WGS sequence"/>
</dbReference>
<proteinExistence type="predicted"/>
<dbReference type="Proteomes" id="UP000663877">
    <property type="component" value="Unassembled WGS sequence"/>
</dbReference>
<gene>
    <name evidence="1" type="ORF">BJG266_LOCUS21578</name>
    <name evidence="2" type="ORF">QVE165_LOCUS46046</name>
</gene>